<dbReference type="PROSITE" id="PS50943">
    <property type="entry name" value="HTH_CROC1"/>
    <property type="match status" value="1"/>
</dbReference>
<reference evidence="4" key="1">
    <citation type="submission" date="2017-03" db="EMBL/GenBank/DDBJ databases">
        <authorList>
            <person name="Monnet C."/>
        </authorList>
    </citation>
    <scope>NUCLEOTIDE SEQUENCE [LARGE SCALE GENOMIC DNA]</scope>
    <source>
        <strain evidence="4">Mu101</strain>
    </source>
</reference>
<dbReference type="CDD" id="cd00093">
    <property type="entry name" value="HTH_XRE"/>
    <property type="match status" value="1"/>
</dbReference>
<dbReference type="EMBL" id="FXZA01000003">
    <property type="protein sequence ID" value="SMX74691.1"/>
    <property type="molecule type" value="Genomic_DNA"/>
</dbReference>
<evidence type="ECO:0000313" key="3">
    <source>
        <dbReference type="EMBL" id="SMX74691.1"/>
    </source>
</evidence>
<protein>
    <submittedName>
        <fullName evidence="3">Helix-turn-helix</fullName>
    </submittedName>
</protein>
<evidence type="ECO:0000259" key="2">
    <source>
        <dbReference type="PROSITE" id="PS50943"/>
    </source>
</evidence>
<dbReference type="Pfam" id="PF01381">
    <property type="entry name" value="HTH_3"/>
    <property type="match status" value="1"/>
</dbReference>
<dbReference type="Gene3D" id="1.10.260.40">
    <property type="entry name" value="lambda repressor-like DNA-binding domains"/>
    <property type="match status" value="1"/>
</dbReference>
<feature type="domain" description="HTH cro/C1-type" evidence="2">
    <location>
        <begin position="38"/>
        <end position="91"/>
    </location>
</feature>
<evidence type="ECO:0000256" key="1">
    <source>
        <dbReference type="SAM" id="MobiDB-lite"/>
    </source>
</evidence>
<dbReference type="AlphaFoldDB" id="A0A2H1IHR6"/>
<proteinExistence type="predicted"/>
<dbReference type="SUPFAM" id="SSF47413">
    <property type="entry name" value="lambda repressor-like DNA-binding domains"/>
    <property type="match status" value="1"/>
</dbReference>
<dbReference type="Proteomes" id="UP000234498">
    <property type="component" value="Unassembled WGS sequence"/>
</dbReference>
<dbReference type="InterPro" id="IPR001387">
    <property type="entry name" value="Cro/C1-type_HTH"/>
</dbReference>
<organism evidence="3 4">
    <name type="scientific">Brevibacterium linens</name>
    <dbReference type="NCBI Taxonomy" id="1703"/>
    <lineage>
        <taxon>Bacteria</taxon>
        <taxon>Bacillati</taxon>
        <taxon>Actinomycetota</taxon>
        <taxon>Actinomycetes</taxon>
        <taxon>Micrococcales</taxon>
        <taxon>Brevibacteriaceae</taxon>
        <taxon>Brevibacterium</taxon>
    </lineage>
</organism>
<sequence>MNDMTAARKNALSTLNPELVRARAKVLAREDRELKAELIRIRQESGLTQKELADIMGVTQQAIHKLERYDSDPKASTLRRYANALGAFYEHQVHKDQGQSVWLAARREWETARTTTVSVSSAGGGGAPAAGRSWRTVKQSDFGLAR</sequence>
<dbReference type="GO" id="GO:0003677">
    <property type="term" value="F:DNA binding"/>
    <property type="evidence" value="ECO:0007669"/>
    <property type="project" value="InterPro"/>
</dbReference>
<name>A0A2H1IHR6_BRELN</name>
<gene>
    <name evidence="3" type="ORF">BLIN101_01218</name>
</gene>
<dbReference type="InterPro" id="IPR010982">
    <property type="entry name" value="Lambda_DNA-bd_dom_sf"/>
</dbReference>
<feature type="region of interest" description="Disordered" evidence="1">
    <location>
        <begin position="116"/>
        <end position="146"/>
    </location>
</feature>
<dbReference type="SMART" id="SM00530">
    <property type="entry name" value="HTH_XRE"/>
    <property type="match status" value="1"/>
</dbReference>
<evidence type="ECO:0000313" key="4">
    <source>
        <dbReference type="Proteomes" id="UP000234498"/>
    </source>
</evidence>
<accession>A0A2H1IHR6</accession>